<keyword evidence="6" id="KW-0411">Iron-sulfur</keyword>
<proteinExistence type="predicted"/>
<evidence type="ECO:0000313" key="10">
    <source>
        <dbReference type="EMBL" id="OGZ26965.1"/>
    </source>
</evidence>
<comment type="cofactor">
    <cofactor evidence="1">
        <name>[4Fe-4S] cluster</name>
        <dbReference type="ChEBI" id="CHEBI:49883"/>
    </cofactor>
</comment>
<dbReference type="InterPro" id="IPR013785">
    <property type="entry name" value="Aldolase_TIM"/>
</dbReference>
<feature type="modified residue" description="4-aspartylphosphate" evidence="7">
    <location>
        <position position="57"/>
    </location>
</feature>
<organism evidence="10 11">
    <name type="scientific">Candidatus Nealsonbacteria bacterium RIFOXYC1_FULL_40_7</name>
    <dbReference type="NCBI Taxonomy" id="1801678"/>
    <lineage>
        <taxon>Bacteria</taxon>
        <taxon>Candidatus Nealsoniibacteriota</taxon>
    </lineage>
</organism>
<reference evidence="10 11" key="1">
    <citation type="journal article" date="2016" name="Nat. Commun.">
        <title>Thousands of microbial genomes shed light on interconnected biogeochemical processes in an aquifer system.</title>
        <authorList>
            <person name="Anantharaman K."/>
            <person name="Brown C.T."/>
            <person name="Hug L.A."/>
            <person name="Sharon I."/>
            <person name="Castelle C.J."/>
            <person name="Probst A.J."/>
            <person name="Thomas B.C."/>
            <person name="Singh A."/>
            <person name="Wilkins M.J."/>
            <person name="Karaoz U."/>
            <person name="Brodie E.L."/>
            <person name="Williams K.H."/>
            <person name="Hubbard S.S."/>
            <person name="Banfield J.F."/>
        </authorList>
    </citation>
    <scope>NUCLEOTIDE SEQUENCE [LARGE SCALE GENOMIC DNA]</scope>
</reference>
<dbReference type="InterPro" id="IPR001789">
    <property type="entry name" value="Sig_transdc_resp-reg_receiver"/>
</dbReference>
<evidence type="ECO:0000256" key="5">
    <source>
        <dbReference type="ARBA" id="ARBA00023004"/>
    </source>
</evidence>
<comment type="caution">
    <text evidence="10">The sequence shown here is derived from an EMBL/GenBank/DDBJ whole genome shotgun (WGS) entry which is preliminary data.</text>
</comment>
<evidence type="ECO:0000313" key="11">
    <source>
        <dbReference type="Proteomes" id="UP000176326"/>
    </source>
</evidence>
<protein>
    <submittedName>
        <fullName evidence="10">Uncharacterized protein</fullName>
    </submittedName>
</protein>
<dbReference type="AlphaFoldDB" id="A0A1G2EME5"/>
<keyword evidence="3" id="KW-0949">S-adenosyl-L-methionine</keyword>
<evidence type="ECO:0000256" key="4">
    <source>
        <dbReference type="ARBA" id="ARBA00022723"/>
    </source>
</evidence>
<dbReference type="Gene3D" id="3.40.50.2300">
    <property type="match status" value="1"/>
</dbReference>
<dbReference type="InterPro" id="IPR011006">
    <property type="entry name" value="CheY-like_superfamily"/>
</dbReference>
<keyword evidence="7" id="KW-0597">Phosphoprotein</keyword>
<dbReference type="Pfam" id="PF00072">
    <property type="entry name" value="Response_reg"/>
    <property type="match status" value="1"/>
</dbReference>
<dbReference type="PANTHER" id="PTHR30544">
    <property type="entry name" value="23S RRNA METHYLTRANSFERASE"/>
    <property type="match status" value="1"/>
</dbReference>
<dbReference type="Proteomes" id="UP000176326">
    <property type="component" value="Unassembled WGS sequence"/>
</dbReference>
<dbReference type="GO" id="GO:0000160">
    <property type="term" value="P:phosphorelay signal transduction system"/>
    <property type="evidence" value="ECO:0007669"/>
    <property type="project" value="InterPro"/>
</dbReference>
<evidence type="ECO:0000256" key="2">
    <source>
        <dbReference type="ARBA" id="ARBA00022485"/>
    </source>
</evidence>
<dbReference type="SFLD" id="SFLDS00029">
    <property type="entry name" value="Radical_SAM"/>
    <property type="match status" value="1"/>
</dbReference>
<dbReference type="SUPFAM" id="SSF52172">
    <property type="entry name" value="CheY-like"/>
    <property type="match status" value="1"/>
</dbReference>
<dbReference type="EMBL" id="MHMN01000052">
    <property type="protein sequence ID" value="OGZ26965.1"/>
    <property type="molecule type" value="Genomic_DNA"/>
</dbReference>
<dbReference type="GO" id="GO:0051539">
    <property type="term" value="F:4 iron, 4 sulfur cluster binding"/>
    <property type="evidence" value="ECO:0007669"/>
    <property type="project" value="UniProtKB-KW"/>
</dbReference>
<dbReference type="CDD" id="cd01335">
    <property type="entry name" value="Radical_SAM"/>
    <property type="match status" value="1"/>
</dbReference>
<dbReference type="PANTHER" id="PTHR30544:SF5">
    <property type="entry name" value="RADICAL SAM CORE DOMAIN-CONTAINING PROTEIN"/>
    <property type="match status" value="1"/>
</dbReference>
<evidence type="ECO:0000256" key="7">
    <source>
        <dbReference type="PROSITE-ProRule" id="PRU00169"/>
    </source>
</evidence>
<dbReference type="GO" id="GO:0003824">
    <property type="term" value="F:catalytic activity"/>
    <property type="evidence" value="ECO:0007669"/>
    <property type="project" value="InterPro"/>
</dbReference>
<dbReference type="SMART" id="SM00448">
    <property type="entry name" value="REC"/>
    <property type="match status" value="1"/>
</dbReference>
<evidence type="ECO:0000256" key="6">
    <source>
        <dbReference type="ARBA" id="ARBA00023014"/>
    </source>
</evidence>
<dbReference type="GO" id="GO:0030488">
    <property type="term" value="P:tRNA methylation"/>
    <property type="evidence" value="ECO:0007669"/>
    <property type="project" value="TreeGrafter"/>
</dbReference>
<dbReference type="InterPro" id="IPR040072">
    <property type="entry name" value="Methyltransferase_A"/>
</dbReference>
<evidence type="ECO:0000256" key="3">
    <source>
        <dbReference type="ARBA" id="ARBA00022691"/>
    </source>
</evidence>
<dbReference type="GO" id="GO:0070475">
    <property type="term" value="P:rRNA base methylation"/>
    <property type="evidence" value="ECO:0007669"/>
    <property type="project" value="TreeGrafter"/>
</dbReference>
<name>A0A1G2EME5_9BACT</name>
<dbReference type="PROSITE" id="PS50110">
    <property type="entry name" value="RESPONSE_REGULATORY"/>
    <property type="match status" value="1"/>
</dbReference>
<evidence type="ECO:0000259" key="9">
    <source>
        <dbReference type="PROSITE" id="PS51918"/>
    </source>
</evidence>
<feature type="domain" description="Radical SAM core" evidence="9">
    <location>
        <begin position="171"/>
        <end position="400"/>
    </location>
</feature>
<gene>
    <name evidence="10" type="ORF">A2427_00105</name>
</gene>
<sequence>MGVNMRKRKVLVVDDHRVVAEAIQAILESFFRVFVEYSFEGMCNALLGERFDCLVLDVNIGGDWPGTKIVKWVRGLDPWMGVILMTADPSLFYQTEQDPSVICVDKDIGEDSLVREIGDAIARARKPYSLRREHFEILYKHNLFSWINAVRIVGLSADHGTRRIEAVLTGDDIPLSWSLYTSPEEGDMICISSTSGCGRCLFCDSGARPFKRPLTKEEMGGQVILSMEMLPKGPKIVSFGSEGEPLLSLENCCELIENLSRMEFGFKFSIITTGDEDQLAVIRDRKSSLPFTLSWSCHFARQEIRDFYMPGTSGQSIERIIRLLRQIEGQGRPVIIRYMVIRGVNDGKDDINKLIDLVDGKFPVRVVPHQKGRLKDVQPTTSEDVDAVISMLEASGIVCLKGEAITNTNVGRGKNAPKWSA</sequence>
<dbReference type="Gene3D" id="3.20.20.70">
    <property type="entry name" value="Aldolase class I"/>
    <property type="match status" value="1"/>
</dbReference>
<keyword evidence="5" id="KW-0408">Iron</keyword>
<feature type="domain" description="Response regulatory" evidence="8">
    <location>
        <begin position="9"/>
        <end position="121"/>
    </location>
</feature>
<evidence type="ECO:0000256" key="1">
    <source>
        <dbReference type="ARBA" id="ARBA00001966"/>
    </source>
</evidence>
<dbReference type="SUPFAM" id="SSF102114">
    <property type="entry name" value="Radical SAM enzymes"/>
    <property type="match status" value="1"/>
</dbReference>
<keyword evidence="2" id="KW-0004">4Fe-4S</keyword>
<dbReference type="GO" id="GO:0046872">
    <property type="term" value="F:metal ion binding"/>
    <property type="evidence" value="ECO:0007669"/>
    <property type="project" value="UniProtKB-KW"/>
</dbReference>
<dbReference type="InterPro" id="IPR058240">
    <property type="entry name" value="rSAM_sf"/>
</dbReference>
<keyword evidence="4" id="KW-0479">Metal-binding</keyword>
<evidence type="ECO:0000259" key="8">
    <source>
        <dbReference type="PROSITE" id="PS50110"/>
    </source>
</evidence>
<dbReference type="PROSITE" id="PS51918">
    <property type="entry name" value="RADICAL_SAM"/>
    <property type="match status" value="1"/>
</dbReference>
<dbReference type="CDD" id="cd00156">
    <property type="entry name" value="REC"/>
    <property type="match status" value="1"/>
</dbReference>
<dbReference type="InterPro" id="IPR007197">
    <property type="entry name" value="rSAM"/>
</dbReference>
<accession>A0A1G2EME5</accession>